<keyword evidence="6" id="KW-0547">Nucleotide-binding</keyword>
<feature type="compositionally biased region" description="Pro residues" evidence="7">
    <location>
        <begin position="68"/>
        <end position="90"/>
    </location>
</feature>
<keyword evidence="5" id="KW-0325">Glycoprotein</keyword>
<dbReference type="OrthoDB" id="1710911at2759"/>
<keyword evidence="3 6" id="KW-0808">Transferase</keyword>
<dbReference type="GO" id="GO:0016020">
    <property type="term" value="C:membrane"/>
    <property type="evidence" value="ECO:0007669"/>
    <property type="project" value="UniProtKB-SubCell"/>
</dbReference>
<dbReference type="InterPro" id="IPR002498">
    <property type="entry name" value="PInositol-4-P-4/5-kinase_core"/>
</dbReference>
<dbReference type="Pfam" id="PF02485">
    <property type="entry name" value="Branch"/>
    <property type="match status" value="1"/>
</dbReference>
<evidence type="ECO:0000256" key="4">
    <source>
        <dbReference type="ARBA" id="ARBA00023136"/>
    </source>
</evidence>
<dbReference type="Gene3D" id="3.30.800.10">
    <property type="entry name" value="Phosphatidylinositol Phosphate Kinase II Beta"/>
    <property type="match status" value="1"/>
</dbReference>
<keyword evidence="2" id="KW-0328">Glycosyltransferase</keyword>
<gene>
    <name evidence="10" type="ORF">CJ030_MR5G019121</name>
</gene>
<evidence type="ECO:0000259" key="9">
    <source>
        <dbReference type="PROSITE" id="PS51455"/>
    </source>
</evidence>
<dbReference type="PROSITE" id="PS51455">
    <property type="entry name" value="PIPK"/>
    <property type="match status" value="1"/>
</dbReference>
<keyword evidence="4 8" id="KW-0472">Membrane</keyword>
<evidence type="ECO:0000256" key="5">
    <source>
        <dbReference type="ARBA" id="ARBA00023180"/>
    </source>
</evidence>
<dbReference type="Pfam" id="PF01504">
    <property type="entry name" value="PIP5K"/>
    <property type="match status" value="1"/>
</dbReference>
<dbReference type="AlphaFoldDB" id="A0A6A1VL46"/>
<organism evidence="10 11">
    <name type="scientific">Morella rubra</name>
    <name type="common">Chinese bayberry</name>
    <dbReference type="NCBI Taxonomy" id="262757"/>
    <lineage>
        <taxon>Eukaryota</taxon>
        <taxon>Viridiplantae</taxon>
        <taxon>Streptophyta</taxon>
        <taxon>Embryophyta</taxon>
        <taxon>Tracheophyta</taxon>
        <taxon>Spermatophyta</taxon>
        <taxon>Magnoliopsida</taxon>
        <taxon>eudicotyledons</taxon>
        <taxon>Gunneridae</taxon>
        <taxon>Pentapetalae</taxon>
        <taxon>rosids</taxon>
        <taxon>fabids</taxon>
        <taxon>Fagales</taxon>
        <taxon>Myricaceae</taxon>
        <taxon>Morella</taxon>
    </lineage>
</organism>
<evidence type="ECO:0000256" key="6">
    <source>
        <dbReference type="PROSITE-ProRule" id="PRU00781"/>
    </source>
</evidence>
<dbReference type="PANTHER" id="PTHR31042:SF20">
    <property type="entry name" value="CORE-2_I-BRANCHING BETA-1,6-N-ACETYLGLUCOSAMINYLTRANSFERASE FAMILY PROTEIN"/>
    <property type="match status" value="1"/>
</dbReference>
<dbReference type="GO" id="GO:0052742">
    <property type="term" value="F:phosphatidylinositol kinase activity"/>
    <property type="evidence" value="ECO:0007669"/>
    <property type="project" value="InterPro"/>
</dbReference>
<keyword evidence="6" id="KW-0067">ATP-binding</keyword>
<dbReference type="GO" id="GO:0016757">
    <property type="term" value="F:glycosyltransferase activity"/>
    <property type="evidence" value="ECO:0007669"/>
    <property type="project" value="UniProtKB-KW"/>
</dbReference>
<dbReference type="SUPFAM" id="SSF56104">
    <property type="entry name" value="SAICAR synthase-like"/>
    <property type="match status" value="1"/>
</dbReference>
<dbReference type="InterPro" id="IPR044174">
    <property type="entry name" value="BC10-like"/>
</dbReference>
<evidence type="ECO:0000313" key="10">
    <source>
        <dbReference type="EMBL" id="KAB1212538.1"/>
    </source>
</evidence>
<sequence>MGNEQQQSPKIGKSCLSFRQVVQVVFFVIGLSIGITSSLDIKSFLLYLHSTLLSASVSAPILLEQSPPPPPSPLPLALQPPSPPPPPSSPVPTKSRDVASIDKLSFLHNMDDEELFWRASMVPRIRQLPPGYEPKVAFMFLTKGSIPLAPLWEMFFKGHKERYTIYIHPHPLFSGSFPVSSVFHGRRIPSKPVEWGRPTMIDAERRLLANALLDPTNERFVLLSETCIPLFNFTTIFDYLIGAKQSFVASYDDPRKVGRGRYNRQMSPTISLTQWRKGSQWFEVNRKLAIEIVSDKKYYPLFSQYCSPPCYMDEHYIPTLVNILFPEENSNRTITWVDWSKMGPHPGRFVRQDVTAEFLNRIRFGTNCTYNGNTTTSICLLLARKFVTNTLQPLLQLAPDLLGRCYEEKVVRGFEYFKECELCADLHRGWDGGAGDITCDIVDNLEAYMFYKDETGKMISKGHKNYDLMLTLQLGIRYSVVKHDSIRQELRPGDFDPNEKFWTWFPTEGFKRTAPDQSLEFKLKDYCPVVFRLVFIRLREFFAIDPADYMLAICENDALRELSSPGKSGSIFYFTQDDRFMVLLIRMLSSYRQHVFQYKNSLRIPLFMLPLI</sequence>
<evidence type="ECO:0000256" key="1">
    <source>
        <dbReference type="ARBA" id="ARBA00004606"/>
    </source>
</evidence>
<evidence type="ECO:0000256" key="8">
    <source>
        <dbReference type="SAM" id="Phobius"/>
    </source>
</evidence>
<evidence type="ECO:0000256" key="3">
    <source>
        <dbReference type="ARBA" id="ARBA00022679"/>
    </source>
</evidence>
<keyword evidence="8" id="KW-0812">Transmembrane</keyword>
<comment type="subcellular location">
    <subcellularLocation>
        <location evidence="1">Membrane</location>
        <topology evidence="1">Single-pass type II membrane protein</topology>
    </subcellularLocation>
</comment>
<dbReference type="Proteomes" id="UP000516437">
    <property type="component" value="Chromosome 5"/>
</dbReference>
<name>A0A6A1VL46_9ROSI</name>
<dbReference type="SMART" id="SM00330">
    <property type="entry name" value="PIPKc"/>
    <property type="match status" value="1"/>
</dbReference>
<dbReference type="GO" id="GO:0005524">
    <property type="term" value="F:ATP binding"/>
    <property type="evidence" value="ECO:0007669"/>
    <property type="project" value="UniProtKB-UniRule"/>
</dbReference>
<feature type="region of interest" description="Disordered" evidence="7">
    <location>
        <begin position="68"/>
        <end position="95"/>
    </location>
</feature>
<evidence type="ECO:0000313" key="11">
    <source>
        <dbReference type="Proteomes" id="UP000516437"/>
    </source>
</evidence>
<feature type="transmembrane region" description="Helical" evidence="8">
    <location>
        <begin position="20"/>
        <end position="37"/>
    </location>
</feature>
<accession>A0A6A1VL46</accession>
<dbReference type="EMBL" id="RXIC02000023">
    <property type="protein sequence ID" value="KAB1212538.1"/>
    <property type="molecule type" value="Genomic_DNA"/>
</dbReference>
<evidence type="ECO:0000256" key="7">
    <source>
        <dbReference type="SAM" id="MobiDB-lite"/>
    </source>
</evidence>
<protein>
    <submittedName>
        <fullName evidence="10">Phosphatidylinositol 4-phosphate 5-kinase 1</fullName>
    </submittedName>
</protein>
<feature type="domain" description="PIPK" evidence="9">
    <location>
        <begin position="460"/>
        <end position="612"/>
    </location>
</feature>
<dbReference type="PANTHER" id="PTHR31042">
    <property type="entry name" value="CORE-2/I-BRANCHING BETA-1,6-N-ACETYLGLUCOSAMINYLTRANSFERASE FAMILY PROTEIN-RELATED"/>
    <property type="match status" value="1"/>
</dbReference>
<keyword evidence="11" id="KW-1185">Reference proteome</keyword>
<dbReference type="InterPro" id="IPR027484">
    <property type="entry name" value="PInositol-4-P-5-kinase_N"/>
</dbReference>
<keyword evidence="6 10" id="KW-0418">Kinase</keyword>
<evidence type="ECO:0000256" key="2">
    <source>
        <dbReference type="ARBA" id="ARBA00022676"/>
    </source>
</evidence>
<keyword evidence="8" id="KW-1133">Transmembrane helix</keyword>
<dbReference type="InterPro" id="IPR003406">
    <property type="entry name" value="Glyco_trans_14"/>
</dbReference>
<reference evidence="10 11" key="1">
    <citation type="journal article" date="2019" name="Plant Biotechnol. J.">
        <title>The red bayberry genome and genetic basis of sex determination.</title>
        <authorList>
            <person name="Jia H.M."/>
            <person name="Jia H.J."/>
            <person name="Cai Q.L."/>
            <person name="Wang Y."/>
            <person name="Zhao H.B."/>
            <person name="Yang W.F."/>
            <person name="Wang G.Y."/>
            <person name="Li Y.H."/>
            <person name="Zhan D.L."/>
            <person name="Shen Y.T."/>
            <person name="Niu Q.F."/>
            <person name="Chang L."/>
            <person name="Qiu J."/>
            <person name="Zhao L."/>
            <person name="Xie H.B."/>
            <person name="Fu W.Y."/>
            <person name="Jin J."/>
            <person name="Li X.W."/>
            <person name="Jiao Y."/>
            <person name="Zhou C.C."/>
            <person name="Tu T."/>
            <person name="Chai C.Y."/>
            <person name="Gao J.L."/>
            <person name="Fan L.J."/>
            <person name="van de Weg E."/>
            <person name="Wang J.Y."/>
            <person name="Gao Z.S."/>
        </authorList>
    </citation>
    <scope>NUCLEOTIDE SEQUENCE [LARGE SCALE GENOMIC DNA]</scope>
    <source>
        <tissue evidence="10">Leaves</tissue>
    </source>
</reference>
<dbReference type="GO" id="GO:0046488">
    <property type="term" value="P:phosphatidylinositol metabolic process"/>
    <property type="evidence" value="ECO:0007669"/>
    <property type="project" value="UniProtKB-UniRule"/>
</dbReference>
<comment type="caution">
    <text evidence="10">The sequence shown here is derived from an EMBL/GenBank/DDBJ whole genome shotgun (WGS) entry which is preliminary data.</text>
</comment>
<proteinExistence type="predicted"/>